<evidence type="ECO:0000313" key="2">
    <source>
        <dbReference type="EMBL" id="VDM73106.1"/>
    </source>
</evidence>
<dbReference type="Pfam" id="PF20671">
    <property type="entry name" value="COG3_C"/>
    <property type="match status" value="1"/>
</dbReference>
<evidence type="ECO:0000259" key="1">
    <source>
        <dbReference type="Pfam" id="PF20671"/>
    </source>
</evidence>
<sequence length="66" mass="7156">MCCESLEAAALHIAASPSKKAGHTKKLDGELFLVKHLLILREQTTPYRQAAHSVDSGNLVIPVSFL</sequence>
<dbReference type="InterPro" id="IPR048685">
    <property type="entry name" value="COG3_C"/>
</dbReference>
<accession>A0A3P7ISQ0</accession>
<keyword evidence="3" id="KW-1185">Reference proteome</keyword>
<dbReference type="AlphaFoldDB" id="A0A3P7ISQ0"/>
<feature type="domain" description="Conserved oligomeric Golgi complex subunit 3 C-terminal" evidence="1">
    <location>
        <begin position="2"/>
        <end position="48"/>
    </location>
</feature>
<dbReference type="Proteomes" id="UP000270094">
    <property type="component" value="Unassembled WGS sequence"/>
</dbReference>
<protein>
    <recommendedName>
        <fullName evidence="1">Conserved oligomeric Golgi complex subunit 3 C-terminal domain-containing protein</fullName>
    </recommendedName>
</protein>
<gene>
    <name evidence="2" type="ORF">SVUK_LOCUS8104</name>
</gene>
<dbReference type="EMBL" id="UYYB01028968">
    <property type="protein sequence ID" value="VDM73106.1"/>
    <property type="molecule type" value="Genomic_DNA"/>
</dbReference>
<evidence type="ECO:0000313" key="3">
    <source>
        <dbReference type="Proteomes" id="UP000270094"/>
    </source>
</evidence>
<name>A0A3P7ISQ0_STRVU</name>
<proteinExistence type="predicted"/>
<organism evidence="2 3">
    <name type="scientific">Strongylus vulgaris</name>
    <name type="common">Blood worm</name>
    <dbReference type="NCBI Taxonomy" id="40348"/>
    <lineage>
        <taxon>Eukaryota</taxon>
        <taxon>Metazoa</taxon>
        <taxon>Ecdysozoa</taxon>
        <taxon>Nematoda</taxon>
        <taxon>Chromadorea</taxon>
        <taxon>Rhabditida</taxon>
        <taxon>Rhabditina</taxon>
        <taxon>Rhabditomorpha</taxon>
        <taxon>Strongyloidea</taxon>
        <taxon>Strongylidae</taxon>
        <taxon>Strongylus</taxon>
    </lineage>
</organism>
<reference evidence="2 3" key="1">
    <citation type="submission" date="2018-11" db="EMBL/GenBank/DDBJ databases">
        <authorList>
            <consortium name="Pathogen Informatics"/>
        </authorList>
    </citation>
    <scope>NUCLEOTIDE SEQUENCE [LARGE SCALE GENOMIC DNA]</scope>
</reference>
<dbReference type="OrthoDB" id="296793at2759"/>